<proteinExistence type="predicted"/>
<evidence type="ECO:0000313" key="1">
    <source>
        <dbReference type="EMBL" id="JAE00682.1"/>
    </source>
</evidence>
<accession>A0A0A9EKR7</accession>
<organism evidence="1">
    <name type="scientific">Arundo donax</name>
    <name type="common">Giant reed</name>
    <name type="synonym">Donax arundinaceus</name>
    <dbReference type="NCBI Taxonomy" id="35708"/>
    <lineage>
        <taxon>Eukaryota</taxon>
        <taxon>Viridiplantae</taxon>
        <taxon>Streptophyta</taxon>
        <taxon>Embryophyta</taxon>
        <taxon>Tracheophyta</taxon>
        <taxon>Spermatophyta</taxon>
        <taxon>Magnoliopsida</taxon>
        <taxon>Liliopsida</taxon>
        <taxon>Poales</taxon>
        <taxon>Poaceae</taxon>
        <taxon>PACMAD clade</taxon>
        <taxon>Arundinoideae</taxon>
        <taxon>Arundineae</taxon>
        <taxon>Arundo</taxon>
    </lineage>
</organism>
<reference evidence="1" key="1">
    <citation type="submission" date="2014-09" db="EMBL/GenBank/DDBJ databases">
        <authorList>
            <person name="Magalhaes I.L.F."/>
            <person name="Oliveira U."/>
            <person name="Santos F.R."/>
            <person name="Vidigal T.H.D.A."/>
            <person name="Brescovit A.D."/>
            <person name="Santos A.J."/>
        </authorList>
    </citation>
    <scope>NUCLEOTIDE SEQUENCE</scope>
    <source>
        <tissue evidence="1">Shoot tissue taken approximately 20 cm above the soil surface</tissue>
    </source>
</reference>
<name>A0A0A9EKR7_ARUDO</name>
<protein>
    <submittedName>
        <fullName evidence="1">Uncharacterized protein</fullName>
    </submittedName>
</protein>
<sequence>MSSSSLMLFCLSAATLWTGVLSSYNISYF</sequence>
<reference evidence="1" key="2">
    <citation type="journal article" date="2015" name="Data Brief">
        <title>Shoot transcriptome of the giant reed, Arundo donax.</title>
        <authorList>
            <person name="Barrero R.A."/>
            <person name="Guerrero F.D."/>
            <person name="Moolhuijzen P."/>
            <person name="Goolsby J.A."/>
            <person name="Tidwell J."/>
            <person name="Bellgard S.E."/>
            <person name="Bellgard M.I."/>
        </authorList>
    </citation>
    <scope>NUCLEOTIDE SEQUENCE</scope>
    <source>
        <tissue evidence="1">Shoot tissue taken approximately 20 cm above the soil surface</tissue>
    </source>
</reference>
<dbReference type="AlphaFoldDB" id="A0A0A9EKR7"/>
<dbReference type="EMBL" id="GBRH01197214">
    <property type="protein sequence ID" value="JAE00682.1"/>
    <property type="molecule type" value="Transcribed_RNA"/>
</dbReference>